<evidence type="ECO:0000256" key="2">
    <source>
        <dbReference type="SAM" id="Phobius"/>
    </source>
</evidence>
<feature type="transmembrane region" description="Helical" evidence="2">
    <location>
        <begin position="94"/>
        <end position="113"/>
    </location>
</feature>
<feature type="transmembrane region" description="Helical" evidence="2">
    <location>
        <begin position="198"/>
        <end position="218"/>
    </location>
</feature>
<evidence type="ECO:0000313" key="4">
    <source>
        <dbReference type="Proteomes" id="UP000317178"/>
    </source>
</evidence>
<dbReference type="EMBL" id="CP036281">
    <property type="protein sequence ID" value="QDU81246.1"/>
    <property type="molecule type" value="Genomic_DNA"/>
</dbReference>
<sequence length="300" mass="34955">MLDEDRESLEKLPPRAGSPGSRSRRRKQKDKTDREESNRSSSLRPKVRREPAQRTHEDLSVQQKGARMASGLRTLFTRNGPDAAEELEAHTHDVIGGLSSVVFFCFGLFYVVLSHVKHVVSYYLDHRQRFAHFLLDLFKHVPKRDIYTREIRISREAGSDLNFLREEKWNVKLPMRCIECGTTTELERETYFAKVEDYARPMIGIVISLFICVFISLLTLNLTYILLSPFIGLFAGLFLGYYLRRRMEVRVEYACCRPHANNECFPVVRQYAGDVYLLTGHKKVRDDYNKKLEELGISRR</sequence>
<feature type="compositionally biased region" description="Basic and acidic residues" evidence="1">
    <location>
        <begin position="48"/>
        <end position="59"/>
    </location>
</feature>
<dbReference type="OrthoDB" id="9874523at2"/>
<gene>
    <name evidence="3" type="ORF">Pla110_29850</name>
</gene>
<keyword evidence="2" id="KW-1133">Transmembrane helix</keyword>
<dbReference type="RefSeq" id="WP_144996446.1">
    <property type="nucleotide sequence ID" value="NZ_CP036281.1"/>
</dbReference>
<feature type="region of interest" description="Disordered" evidence="1">
    <location>
        <begin position="1"/>
        <end position="66"/>
    </location>
</feature>
<reference evidence="3 4" key="1">
    <citation type="submission" date="2019-02" db="EMBL/GenBank/DDBJ databases">
        <title>Deep-cultivation of Planctomycetes and their phenomic and genomic characterization uncovers novel biology.</title>
        <authorList>
            <person name="Wiegand S."/>
            <person name="Jogler M."/>
            <person name="Boedeker C."/>
            <person name="Pinto D."/>
            <person name="Vollmers J."/>
            <person name="Rivas-Marin E."/>
            <person name="Kohn T."/>
            <person name="Peeters S.H."/>
            <person name="Heuer A."/>
            <person name="Rast P."/>
            <person name="Oberbeckmann S."/>
            <person name="Bunk B."/>
            <person name="Jeske O."/>
            <person name="Meyerdierks A."/>
            <person name="Storesund J.E."/>
            <person name="Kallscheuer N."/>
            <person name="Luecker S."/>
            <person name="Lage O.M."/>
            <person name="Pohl T."/>
            <person name="Merkel B.J."/>
            <person name="Hornburger P."/>
            <person name="Mueller R.-W."/>
            <person name="Bruemmer F."/>
            <person name="Labrenz M."/>
            <person name="Spormann A.M."/>
            <person name="Op den Camp H."/>
            <person name="Overmann J."/>
            <person name="Amann R."/>
            <person name="Jetten M.S.M."/>
            <person name="Mascher T."/>
            <person name="Medema M.H."/>
            <person name="Devos D.P."/>
            <person name="Kaster A.-K."/>
            <person name="Ovreas L."/>
            <person name="Rohde M."/>
            <person name="Galperin M.Y."/>
            <person name="Jogler C."/>
        </authorList>
    </citation>
    <scope>NUCLEOTIDE SEQUENCE [LARGE SCALE GENOMIC DNA]</scope>
    <source>
        <strain evidence="3 4">Pla110</strain>
    </source>
</reference>
<evidence type="ECO:0000256" key="1">
    <source>
        <dbReference type="SAM" id="MobiDB-lite"/>
    </source>
</evidence>
<accession>A0A518CPU3</accession>
<dbReference type="Proteomes" id="UP000317178">
    <property type="component" value="Chromosome"/>
</dbReference>
<evidence type="ECO:0000313" key="3">
    <source>
        <dbReference type="EMBL" id="QDU81246.1"/>
    </source>
</evidence>
<feature type="transmembrane region" description="Helical" evidence="2">
    <location>
        <begin position="224"/>
        <end position="243"/>
    </location>
</feature>
<dbReference type="AlphaFoldDB" id="A0A518CPU3"/>
<protein>
    <submittedName>
        <fullName evidence="3">Uncharacterized protein</fullName>
    </submittedName>
</protein>
<name>A0A518CPU3_9PLAN</name>
<proteinExistence type="predicted"/>
<dbReference type="KEGG" id="plon:Pla110_29850"/>
<organism evidence="3 4">
    <name type="scientific">Polystyrenella longa</name>
    <dbReference type="NCBI Taxonomy" id="2528007"/>
    <lineage>
        <taxon>Bacteria</taxon>
        <taxon>Pseudomonadati</taxon>
        <taxon>Planctomycetota</taxon>
        <taxon>Planctomycetia</taxon>
        <taxon>Planctomycetales</taxon>
        <taxon>Planctomycetaceae</taxon>
        <taxon>Polystyrenella</taxon>
    </lineage>
</organism>
<keyword evidence="2" id="KW-0472">Membrane</keyword>
<keyword evidence="2" id="KW-0812">Transmembrane</keyword>
<keyword evidence="4" id="KW-1185">Reference proteome</keyword>